<dbReference type="Proteomes" id="UP000659698">
    <property type="component" value="Unassembled WGS sequence"/>
</dbReference>
<sequence length="111" mass="12694">MPKSYTLDQLHEANEYMKNPAKDGMAQFEKYFKILKLAAQNMESIGRPESGVAVVPKYPFQHNLDECADFIMVHASVPDPEMLVCTIYDICVGQQKFRDYRLPSLGPNCEF</sequence>
<comment type="caution">
    <text evidence="1">The sequence shown here is derived from an EMBL/GenBank/DDBJ whole genome shotgun (WGS) entry which is preliminary data.</text>
</comment>
<dbReference type="RefSeq" id="WP_186638624.1">
    <property type="nucleotide sequence ID" value="NZ_JACOAF010000030.1"/>
</dbReference>
<name>A0ABR6VTU9_9BACT</name>
<evidence type="ECO:0000313" key="2">
    <source>
        <dbReference type="Proteomes" id="UP000659698"/>
    </source>
</evidence>
<keyword evidence="2" id="KW-1185">Reference proteome</keyword>
<dbReference type="EMBL" id="JACOAF010000030">
    <property type="protein sequence ID" value="MBC3540619.1"/>
    <property type="molecule type" value="Genomic_DNA"/>
</dbReference>
<accession>A0ABR6VTU9</accession>
<protein>
    <submittedName>
        <fullName evidence="1">Uncharacterized protein</fullName>
    </submittedName>
</protein>
<reference evidence="1 2" key="1">
    <citation type="journal article" date="2019" name="Int. J. Syst. Evol. Microbiol.">
        <title>Rufibacter sediminis sp. nov., isolated from freshwater lake sediment.</title>
        <authorList>
            <person name="Qu J.H."/>
            <person name="Zhang L.J."/>
            <person name="Fu Y.H."/>
            <person name="Li H.F."/>
        </authorList>
    </citation>
    <scope>NUCLEOTIDE SEQUENCE [LARGE SCALE GENOMIC DNA]</scope>
    <source>
        <strain evidence="1 2">H-1</strain>
    </source>
</reference>
<gene>
    <name evidence="1" type="ORF">H7U12_13075</name>
</gene>
<evidence type="ECO:0000313" key="1">
    <source>
        <dbReference type="EMBL" id="MBC3540619.1"/>
    </source>
</evidence>
<proteinExistence type="predicted"/>
<organism evidence="1 2">
    <name type="scientific">Rufibacter sediminis</name>
    <dbReference type="NCBI Taxonomy" id="2762756"/>
    <lineage>
        <taxon>Bacteria</taxon>
        <taxon>Pseudomonadati</taxon>
        <taxon>Bacteroidota</taxon>
        <taxon>Cytophagia</taxon>
        <taxon>Cytophagales</taxon>
        <taxon>Hymenobacteraceae</taxon>
        <taxon>Rufibacter</taxon>
    </lineage>
</organism>